<dbReference type="RefSeq" id="WP_377126687.1">
    <property type="nucleotide sequence ID" value="NZ_JBHUON010000010.1"/>
</dbReference>
<dbReference type="EMBL" id="JBHUON010000010">
    <property type="protein sequence ID" value="MFD2865058.1"/>
    <property type="molecule type" value="Genomic_DNA"/>
</dbReference>
<comment type="caution">
    <text evidence="1">The sequence shown here is derived from an EMBL/GenBank/DDBJ whole genome shotgun (WGS) entry which is preliminary data.</text>
</comment>
<evidence type="ECO:0000313" key="2">
    <source>
        <dbReference type="Proteomes" id="UP001597601"/>
    </source>
</evidence>
<keyword evidence="2" id="KW-1185">Reference proteome</keyword>
<accession>A0ABW5XP86</accession>
<organism evidence="1 2">
    <name type="scientific">Mucilaginibacter antarcticus</name>
    <dbReference type="NCBI Taxonomy" id="1855725"/>
    <lineage>
        <taxon>Bacteria</taxon>
        <taxon>Pseudomonadati</taxon>
        <taxon>Bacteroidota</taxon>
        <taxon>Sphingobacteriia</taxon>
        <taxon>Sphingobacteriales</taxon>
        <taxon>Sphingobacteriaceae</taxon>
        <taxon>Mucilaginibacter</taxon>
    </lineage>
</organism>
<dbReference type="InterPro" id="IPR032595">
    <property type="entry name" value="DUF4905"/>
</dbReference>
<evidence type="ECO:0000313" key="1">
    <source>
        <dbReference type="EMBL" id="MFD2865058.1"/>
    </source>
</evidence>
<dbReference type="Pfam" id="PF16248">
    <property type="entry name" value="DUF4905"/>
    <property type="match status" value="1"/>
</dbReference>
<reference evidence="2" key="1">
    <citation type="journal article" date="2019" name="Int. J. Syst. Evol. Microbiol.">
        <title>The Global Catalogue of Microorganisms (GCM) 10K type strain sequencing project: providing services to taxonomists for standard genome sequencing and annotation.</title>
        <authorList>
            <consortium name="The Broad Institute Genomics Platform"/>
            <consortium name="The Broad Institute Genome Sequencing Center for Infectious Disease"/>
            <person name="Wu L."/>
            <person name="Ma J."/>
        </authorList>
    </citation>
    <scope>NUCLEOTIDE SEQUENCE [LARGE SCALE GENOMIC DNA]</scope>
    <source>
        <strain evidence="2">KCTC 52232</strain>
    </source>
</reference>
<gene>
    <name evidence="1" type="ORF">ACFSYC_10205</name>
</gene>
<dbReference type="Proteomes" id="UP001597601">
    <property type="component" value="Unassembled WGS sequence"/>
</dbReference>
<protein>
    <submittedName>
        <fullName evidence="1">DUF4905 domain-containing protein</fullName>
    </submittedName>
</protein>
<proteinExistence type="predicted"/>
<sequence length="250" mass="28509">MTMLLPTISKQLNGIIWRLEIDSFSDTIFLEVRSSDRQVSFTSIGLQAGVTKLDQYIMPERWLAGIEAVYNDILLIHNYQSENSPAHKGLTAVGSNEQVMWSNYSYGFDHLSVNGPVVFNMQLQPKKLFVAGIATGAYLHKFEESIDTEIETPLAYPQLAEATVLNLPLAVDPHLDITHYLEHNKFRIVSLHTATAGRLKQHIYVLDDEAVVYEDLLNEDIQKMQPESFILYKNWLIYIKNKSELKVLPL</sequence>
<name>A0ABW5XP86_9SPHI</name>